<dbReference type="GO" id="GO:0032259">
    <property type="term" value="P:methylation"/>
    <property type="evidence" value="ECO:0007669"/>
    <property type="project" value="UniProtKB-KW"/>
</dbReference>
<dbReference type="Gene3D" id="3.40.50.2300">
    <property type="match status" value="1"/>
</dbReference>
<evidence type="ECO:0000256" key="7">
    <source>
        <dbReference type="PROSITE-ProRule" id="PRU00169"/>
    </source>
</evidence>
<organism evidence="10 11">
    <name type="scientific">Aetokthonos hydrillicola Thurmond2011</name>
    <dbReference type="NCBI Taxonomy" id="2712845"/>
    <lineage>
        <taxon>Bacteria</taxon>
        <taxon>Bacillati</taxon>
        <taxon>Cyanobacteriota</taxon>
        <taxon>Cyanophyceae</taxon>
        <taxon>Nostocales</taxon>
        <taxon>Hapalosiphonaceae</taxon>
        <taxon>Aetokthonos</taxon>
    </lineage>
</organism>
<dbReference type="Pfam" id="PF01339">
    <property type="entry name" value="CheB_methylest"/>
    <property type="match status" value="1"/>
</dbReference>
<dbReference type="PANTHER" id="PTHR42872">
    <property type="entry name" value="PROTEIN-GLUTAMATE METHYLESTERASE/PROTEIN-GLUTAMINE GLUTAMINASE"/>
    <property type="match status" value="1"/>
</dbReference>
<comment type="domain">
    <text evidence="5">Contains a C-terminal catalytic domain, and an N-terminal region which modulates catalytic activity.</text>
</comment>
<dbReference type="SUPFAM" id="SSF52172">
    <property type="entry name" value="CheY-like"/>
    <property type="match status" value="1"/>
</dbReference>
<dbReference type="EC" id="3.1.1.61" evidence="5"/>
<dbReference type="PIRSF" id="PIRSF000876">
    <property type="entry name" value="RR_chemtxs_CheB"/>
    <property type="match status" value="1"/>
</dbReference>
<dbReference type="InterPro" id="IPR011006">
    <property type="entry name" value="CheY-like_superfamily"/>
</dbReference>
<dbReference type="PROSITE" id="PS50110">
    <property type="entry name" value="RESPONSE_REGULATORY"/>
    <property type="match status" value="1"/>
</dbReference>
<dbReference type="Pfam" id="PF00072">
    <property type="entry name" value="Response_reg"/>
    <property type="match status" value="1"/>
</dbReference>
<dbReference type="InterPro" id="IPR035909">
    <property type="entry name" value="CheB_C"/>
</dbReference>
<dbReference type="AlphaFoldDB" id="A0AAP5M9Q2"/>
<comment type="subcellular location">
    <subcellularLocation>
        <location evidence="5">Cytoplasm</location>
    </subcellularLocation>
</comment>
<keyword evidence="11" id="KW-1185">Reference proteome</keyword>
<evidence type="ECO:0000256" key="3">
    <source>
        <dbReference type="ARBA" id="ARBA00022801"/>
    </source>
</evidence>
<accession>A0AAP5M9Q2</accession>
<dbReference type="EC" id="3.5.1.44" evidence="5"/>
<feature type="domain" description="CheB-type methylesterase" evidence="9">
    <location>
        <begin position="161"/>
        <end position="351"/>
    </location>
</feature>
<dbReference type="GO" id="GO:0050568">
    <property type="term" value="F:protein-glutamine glutaminase activity"/>
    <property type="evidence" value="ECO:0007669"/>
    <property type="project" value="UniProtKB-UniRule"/>
</dbReference>
<dbReference type="CDD" id="cd17541">
    <property type="entry name" value="REC_CheB-like"/>
    <property type="match status" value="1"/>
</dbReference>
<dbReference type="HAMAP" id="MF_00099">
    <property type="entry name" value="CheB_chemtxs"/>
    <property type="match status" value="1"/>
</dbReference>
<dbReference type="InterPro" id="IPR008248">
    <property type="entry name" value="CheB-like"/>
</dbReference>
<evidence type="ECO:0000256" key="2">
    <source>
        <dbReference type="ARBA" id="ARBA00022500"/>
    </source>
</evidence>
<keyword evidence="10" id="KW-0808">Transferase</keyword>
<dbReference type="RefSeq" id="WP_208348246.1">
    <property type="nucleotide sequence ID" value="NZ_JAALHA020000003.1"/>
</dbReference>
<comment type="catalytic activity">
    <reaction evidence="5">
        <text>L-glutaminyl-[protein] + H2O = L-glutamyl-[protein] + NH4(+)</text>
        <dbReference type="Rhea" id="RHEA:16441"/>
        <dbReference type="Rhea" id="RHEA-COMP:10207"/>
        <dbReference type="Rhea" id="RHEA-COMP:10208"/>
        <dbReference type="ChEBI" id="CHEBI:15377"/>
        <dbReference type="ChEBI" id="CHEBI:28938"/>
        <dbReference type="ChEBI" id="CHEBI:29973"/>
        <dbReference type="ChEBI" id="CHEBI:30011"/>
        <dbReference type="EC" id="3.5.1.44"/>
    </reaction>
</comment>
<keyword evidence="3 5" id="KW-0378">Hydrolase</keyword>
<name>A0AAP5M9Q2_9CYAN</name>
<dbReference type="GO" id="GO:0008984">
    <property type="term" value="F:protein-glutamate methylesterase activity"/>
    <property type="evidence" value="ECO:0007669"/>
    <property type="project" value="UniProtKB-UniRule"/>
</dbReference>
<evidence type="ECO:0000259" key="8">
    <source>
        <dbReference type="PROSITE" id="PS50110"/>
    </source>
</evidence>
<dbReference type="CDD" id="cd16432">
    <property type="entry name" value="CheB_Rec"/>
    <property type="match status" value="1"/>
</dbReference>
<dbReference type="PROSITE" id="PS50122">
    <property type="entry name" value="CHEB"/>
    <property type="match status" value="1"/>
</dbReference>
<feature type="active site" evidence="5 6">
    <location>
        <position position="173"/>
    </location>
</feature>
<protein>
    <recommendedName>
        <fullName evidence="5">Protein-glutamate methylesterase/protein-glutamine glutaminase</fullName>
        <ecNumber evidence="5">3.1.1.61</ecNumber>
        <ecNumber evidence="5">3.5.1.44</ecNumber>
    </recommendedName>
</protein>
<keyword evidence="5 7" id="KW-0597">Phosphoprotein</keyword>
<dbReference type="SMART" id="SM00448">
    <property type="entry name" value="REC"/>
    <property type="match status" value="1"/>
</dbReference>
<feature type="active site" evidence="5 6">
    <location>
        <position position="293"/>
    </location>
</feature>
<dbReference type="InterPro" id="IPR000673">
    <property type="entry name" value="Sig_transdc_resp-reg_Me-estase"/>
</dbReference>
<keyword evidence="10" id="KW-0489">Methyltransferase</keyword>
<evidence type="ECO:0000256" key="4">
    <source>
        <dbReference type="ARBA" id="ARBA00048267"/>
    </source>
</evidence>
<dbReference type="InterPro" id="IPR001789">
    <property type="entry name" value="Sig_transdc_resp-reg_receiver"/>
</dbReference>
<feature type="active site" evidence="5 6">
    <location>
        <position position="200"/>
    </location>
</feature>
<evidence type="ECO:0000259" key="9">
    <source>
        <dbReference type="PROSITE" id="PS50122"/>
    </source>
</evidence>
<dbReference type="GO" id="GO:0005737">
    <property type="term" value="C:cytoplasm"/>
    <property type="evidence" value="ECO:0007669"/>
    <property type="project" value="UniProtKB-SubCell"/>
</dbReference>
<comment type="function">
    <text evidence="5">Involved in chemotaxis. Part of a chemotaxis signal transduction system that modulates chemotaxis in response to various stimuli. Catalyzes the demethylation of specific methylglutamate residues introduced into the chemoreceptors (methyl-accepting chemotaxis proteins or MCP) by CheR. Also mediates the irreversible deamidation of specific glutamine residues to glutamic acid.</text>
</comment>
<evidence type="ECO:0000313" key="11">
    <source>
        <dbReference type="Proteomes" id="UP000667802"/>
    </source>
</evidence>
<comment type="similarity">
    <text evidence="5">Belongs to the CheB family.</text>
</comment>
<comment type="catalytic activity">
    <reaction evidence="4 5">
        <text>[protein]-L-glutamate 5-O-methyl ester + H2O = L-glutamyl-[protein] + methanol + H(+)</text>
        <dbReference type="Rhea" id="RHEA:23236"/>
        <dbReference type="Rhea" id="RHEA-COMP:10208"/>
        <dbReference type="Rhea" id="RHEA-COMP:10311"/>
        <dbReference type="ChEBI" id="CHEBI:15377"/>
        <dbReference type="ChEBI" id="CHEBI:15378"/>
        <dbReference type="ChEBI" id="CHEBI:17790"/>
        <dbReference type="ChEBI" id="CHEBI:29973"/>
        <dbReference type="ChEBI" id="CHEBI:82795"/>
        <dbReference type="EC" id="3.1.1.61"/>
    </reaction>
</comment>
<gene>
    <name evidence="5 10" type="primary">cheB</name>
    <name evidence="10" type="ORF">G7B40_008785</name>
</gene>
<evidence type="ECO:0000256" key="5">
    <source>
        <dbReference type="HAMAP-Rule" id="MF_00099"/>
    </source>
</evidence>
<keyword evidence="2 5" id="KW-0145">Chemotaxis</keyword>
<comment type="caution">
    <text evidence="10">The sequence shown here is derived from an EMBL/GenBank/DDBJ whole genome shotgun (WGS) entry which is preliminary data.</text>
</comment>
<reference evidence="11" key="1">
    <citation type="journal article" date="2021" name="Science">
        <title>Hunting the eagle killer: A cyanobacterial neurotoxin causes vacuolar myelinopathy.</title>
        <authorList>
            <person name="Breinlinger S."/>
            <person name="Phillips T.J."/>
            <person name="Haram B.N."/>
            <person name="Mares J."/>
            <person name="Martinez Yerena J.A."/>
            <person name="Hrouzek P."/>
            <person name="Sobotka R."/>
            <person name="Henderson W.M."/>
            <person name="Schmieder P."/>
            <person name="Williams S.M."/>
            <person name="Lauderdale J.D."/>
            <person name="Wilde H.D."/>
            <person name="Gerrin W."/>
            <person name="Kust A."/>
            <person name="Washington J.W."/>
            <person name="Wagner C."/>
            <person name="Geier B."/>
            <person name="Liebeke M."/>
            <person name="Enke H."/>
            <person name="Niedermeyer T.H.J."/>
            <person name="Wilde S.B."/>
        </authorList>
    </citation>
    <scope>NUCLEOTIDE SEQUENCE [LARGE SCALE GENOMIC DNA]</scope>
    <source>
        <strain evidence="11">Thurmond2011</strain>
    </source>
</reference>
<evidence type="ECO:0000256" key="6">
    <source>
        <dbReference type="PROSITE-ProRule" id="PRU00050"/>
    </source>
</evidence>
<dbReference type="EMBL" id="JAALHA020000003">
    <property type="protein sequence ID" value="MDR9894664.1"/>
    <property type="molecule type" value="Genomic_DNA"/>
</dbReference>
<feature type="modified residue" description="4-aspartylphosphate" evidence="5 7">
    <location>
        <position position="55"/>
    </location>
</feature>
<feature type="domain" description="Response regulatory" evidence="8">
    <location>
        <begin position="4"/>
        <end position="122"/>
    </location>
</feature>
<dbReference type="NCBIfam" id="NF001965">
    <property type="entry name" value="PRK00742.1"/>
    <property type="match status" value="1"/>
</dbReference>
<evidence type="ECO:0000256" key="1">
    <source>
        <dbReference type="ARBA" id="ARBA00022490"/>
    </source>
</evidence>
<dbReference type="Proteomes" id="UP000667802">
    <property type="component" value="Unassembled WGS sequence"/>
</dbReference>
<dbReference type="GO" id="GO:0008168">
    <property type="term" value="F:methyltransferase activity"/>
    <property type="evidence" value="ECO:0007669"/>
    <property type="project" value="UniProtKB-KW"/>
</dbReference>
<sequence>MSIRVFLVEDSQIALVILKRILKSSSQIEVVGEACNGLEALSLIPKVQPDVICTDFHMPKMNGLKFISEVMALYPRPILVISISVQKDDADNIFQLLDAGAVDILPKPTAGLTIDNEILKKELINKIKILSGVKVLTKKQKILSTSKVIKKEDISRFSSPIYPTIKVVVIGASTGGPQALQELFSKLPSDLPVPIICVQHIYPGFLQGLIDWLANICKLPIEIPQPGDIPKAGRIYFPAEKQHLELDNYGRFIYSNAPPVLGHCPSVTVTFESVAKFYGKATVGILLTGMGRDGAEGMLAISKAGGLTFAQDEATSVVFGMPQEAIKLGSVKRVLPIEAIAPTLLTLFPNKLSQDIDSKLSTNIKL</sequence>
<evidence type="ECO:0000313" key="10">
    <source>
        <dbReference type="EMBL" id="MDR9894664.1"/>
    </source>
</evidence>
<dbReference type="GO" id="GO:0006935">
    <property type="term" value="P:chemotaxis"/>
    <property type="evidence" value="ECO:0007669"/>
    <property type="project" value="UniProtKB-UniRule"/>
</dbReference>
<dbReference type="GO" id="GO:0000156">
    <property type="term" value="F:phosphorelay response regulator activity"/>
    <property type="evidence" value="ECO:0007669"/>
    <property type="project" value="InterPro"/>
</dbReference>
<keyword evidence="1 5" id="KW-0963">Cytoplasm</keyword>
<comment type="PTM">
    <text evidence="5">Phosphorylated by CheA. Phosphorylation of the N-terminal regulatory domain activates the methylesterase activity.</text>
</comment>
<proteinExistence type="inferred from homology"/>
<dbReference type="Gene3D" id="3.40.50.180">
    <property type="entry name" value="Methylesterase CheB, C-terminal domain"/>
    <property type="match status" value="1"/>
</dbReference>
<dbReference type="SUPFAM" id="SSF52738">
    <property type="entry name" value="Methylesterase CheB, C-terminal domain"/>
    <property type="match status" value="1"/>
</dbReference>
<dbReference type="PANTHER" id="PTHR42872:SF6">
    <property type="entry name" value="PROTEIN-GLUTAMATE METHYLESTERASE_PROTEIN-GLUTAMINE GLUTAMINASE"/>
    <property type="match status" value="1"/>
</dbReference>